<dbReference type="InterPro" id="IPR010980">
    <property type="entry name" value="Cyt_c/b562"/>
</dbReference>
<dbReference type="Gene3D" id="1.20.120.10">
    <property type="entry name" value="Cytochrome c/b562"/>
    <property type="match status" value="1"/>
</dbReference>
<dbReference type="InterPro" id="IPR002321">
    <property type="entry name" value="Cyt_c_II"/>
</dbReference>
<gene>
    <name evidence="1" type="ORF">ACFO3E_16945</name>
</gene>
<comment type="caution">
    <text evidence="1">The sequence shown here is derived from an EMBL/GenBank/DDBJ whole genome shotgun (WGS) entry which is preliminary data.</text>
</comment>
<dbReference type="Proteomes" id="UP001595957">
    <property type="component" value="Unassembled WGS sequence"/>
</dbReference>
<dbReference type="PROSITE" id="PS51009">
    <property type="entry name" value="CYTCII"/>
    <property type="match status" value="1"/>
</dbReference>
<name>A0ABV9F1T5_9SPHN</name>
<dbReference type="EMBL" id="JBHSFZ010000058">
    <property type="protein sequence ID" value="MFC4595851.1"/>
    <property type="molecule type" value="Genomic_DNA"/>
</dbReference>
<sequence>MTGAALAQGLTPKAAAENRVNRYREVGAAFKTINDQAKSGTLIKMTARIAARTISAAARDQYQWFPAGSGPESGAKTKAKTAIWSDAAGFKKAQTAFAQQSDLMTKAVETGNISAVQTRAKLLGATCSACHRNFREE</sequence>
<evidence type="ECO:0000313" key="2">
    <source>
        <dbReference type="Proteomes" id="UP001595957"/>
    </source>
</evidence>
<proteinExistence type="predicted"/>
<organism evidence="1 2">
    <name type="scientific">Sphingobium tyrosinilyticum</name>
    <dbReference type="NCBI Taxonomy" id="2715436"/>
    <lineage>
        <taxon>Bacteria</taxon>
        <taxon>Pseudomonadati</taxon>
        <taxon>Pseudomonadota</taxon>
        <taxon>Alphaproteobacteria</taxon>
        <taxon>Sphingomonadales</taxon>
        <taxon>Sphingomonadaceae</taxon>
        <taxon>Sphingobium</taxon>
    </lineage>
</organism>
<dbReference type="Pfam" id="PF01322">
    <property type="entry name" value="Cytochrom_C_2"/>
    <property type="match status" value="1"/>
</dbReference>
<reference evidence="2" key="1">
    <citation type="journal article" date="2019" name="Int. J. Syst. Evol. Microbiol.">
        <title>The Global Catalogue of Microorganisms (GCM) 10K type strain sequencing project: providing services to taxonomists for standard genome sequencing and annotation.</title>
        <authorList>
            <consortium name="The Broad Institute Genomics Platform"/>
            <consortium name="The Broad Institute Genome Sequencing Center for Infectious Disease"/>
            <person name="Wu L."/>
            <person name="Ma J."/>
        </authorList>
    </citation>
    <scope>NUCLEOTIDE SEQUENCE [LARGE SCALE GENOMIC DNA]</scope>
    <source>
        <strain evidence="2">NBRC 103632</strain>
    </source>
</reference>
<dbReference type="SUPFAM" id="SSF47175">
    <property type="entry name" value="Cytochromes"/>
    <property type="match status" value="1"/>
</dbReference>
<protein>
    <submittedName>
        <fullName evidence="1">C-type cytochrome</fullName>
    </submittedName>
</protein>
<accession>A0ABV9F1T5</accession>
<keyword evidence="2" id="KW-1185">Reference proteome</keyword>
<evidence type="ECO:0000313" key="1">
    <source>
        <dbReference type="EMBL" id="MFC4595851.1"/>
    </source>
</evidence>